<gene>
    <name evidence="5" type="primary">GTF2A1</name>
</gene>
<accession>A0A9L0SPI7</accession>
<dbReference type="Gene3D" id="1.10.287.100">
    <property type="match status" value="1"/>
</dbReference>
<dbReference type="SMART" id="SM01371">
    <property type="entry name" value="TFIIA"/>
    <property type="match status" value="1"/>
</dbReference>
<evidence type="ECO:0000313" key="6">
    <source>
        <dbReference type="Proteomes" id="UP000002281"/>
    </source>
</evidence>
<evidence type="ECO:0000256" key="2">
    <source>
        <dbReference type="ARBA" id="ARBA00010059"/>
    </source>
</evidence>
<dbReference type="PANTHER" id="PTHR12694">
    <property type="entry name" value="TRANSCRIPTION INITIATION FACTOR IIA SUBUNIT 1"/>
    <property type="match status" value="1"/>
</dbReference>
<dbReference type="Proteomes" id="UP000002281">
    <property type="component" value="Chromosome 24"/>
</dbReference>
<reference evidence="5" key="3">
    <citation type="submission" date="2025-09" db="UniProtKB">
        <authorList>
            <consortium name="Ensembl"/>
        </authorList>
    </citation>
    <scope>IDENTIFICATION</scope>
    <source>
        <strain evidence="5">Thoroughbred</strain>
    </source>
</reference>
<protein>
    <submittedName>
        <fullName evidence="5">Ral transcription factor IIA subunit 1</fullName>
    </submittedName>
</protein>
<dbReference type="CDD" id="cd07976">
    <property type="entry name" value="TFIIA_alpha_beta_like"/>
    <property type="match status" value="1"/>
</dbReference>
<reference evidence="5" key="2">
    <citation type="submission" date="2025-08" db="UniProtKB">
        <authorList>
            <consortium name="Ensembl"/>
        </authorList>
    </citation>
    <scope>IDENTIFICATION</scope>
    <source>
        <strain evidence="5">Thoroughbred</strain>
    </source>
</reference>
<dbReference type="FunFam" id="1.10.287.100:FF:000001">
    <property type="entry name" value="Transcription initiation factor IIA subunit"/>
    <property type="match status" value="1"/>
</dbReference>
<comment type="similarity">
    <text evidence="2">Belongs to the TFIIA subunit 1 family.</text>
</comment>
<dbReference type="InterPro" id="IPR009088">
    <property type="entry name" value="TFIIA_b-brl"/>
</dbReference>
<sequence>MANSANTNTVPKLYRSVIEDVINDVRDIFLDDGVDEQVLMELKTIHRSKNKWKFHLKDGIMNLNGRDYIFSKAIGDAEW</sequence>
<dbReference type="GO" id="GO:0005672">
    <property type="term" value="C:transcription factor TFIIA complex"/>
    <property type="evidence" value="ECO:0007669"/>
    <property type="project" value="InterPro"/>
</dbReference>
<dbReference type="AlphaFoldDB" id="A0A9L0SPI7"/>
<dbReference type="SUPFAM" id="SSF50784">
    <property type="entry name" value="Transcription factor IIA (TFIIA), beta-barrel domain"/>
    <property type="match status" value="1"/>
</dbReference>
<keyword evidence="4" id="KW-0539">Nucleus</keyword>
<dbReference type="GO" id="GO:0006367">
    <property type="term" value="P:transcription initiation at RNA polymerase II promoter"/>
    <property type="evidence" value="ECO:0007669"/>
    <property type="project" value="InterPro"/>
</dbReference>
<evidence type="ECO:0000256" key="1">
    <source>
        <dbReference type="ARBA" id="ARBA00004123"/>
    </source>
</evidence>
<evidence type="ECO:0000256" key="3">
    <source>
        <dbReference type="ARBA" id="ARBA00023163"/>
    </source>
</evidence>
<dbReference type="GeneTree" id="ENSGT00940000156726"/>
<comment type="subcellular location">
    <subcellularLocation>
        <location evidence="1">Nucleus</location>
    </subcellularLocation>
</comment>
<evidence type="ECO:0000313" key="5">
    <source>
        <dbReference type="Ensembl" id="ENSECAP00000076857.1"/>
    </source>
</evidence>
<dbReference type="InterPro" id="IPR004855">
    <property type="entry name" value="TFIIA_asu/bsu"/>
</dbReference>
<dbReference type="Ensembl" id="ENSECAT00000079477.1">
    <property type="protein sequence ID" value="ENSECAP00000076857.1"/>
    <property type="gene ID" value="ENSECAG00000003236.4"/>
</dbReference>
<keyword evidence="3" id="KW-0804">Transcription</keyword>
<evidence type="ECO:0000256" key="4">
    <source>
        <dbReference type="ARBA" id="ARBA00023242"/>
    </source>
</evidence>
<dbReference type="PANTHER" id="PTHR12694:SF7">
    <property type="entry name" value="TRANSCRIPTION INITIATION FACTOR IIA SUBUNIT 1"/>
    <property type="match status" value="1"/>
</dbReference>
<reference evidence="5 6" key="1">
    <citation type="journal article" date="2009" name="Science">
        <title>Genome sequence, comparative analysis, and population genetics of the domestic horse.</title>
        <authorList>
            <consortium name="Broad Institute Genome Sequencing Platform"/>
            <consortium name="Broad Institute Whole Genome Assembly Team"/>
            <person name="Wade C.M."/>
            <person name="Giulotto E."/>
            <person name="Sigurdsson S."/>
            <person name="Zoli M."/>
            <person name="Gnerre S."/>
            <person name="Imsland F."/>
            <person name="Lear T.L."/>
            <person name="Adelson D.L."/>
            <person name="Bailey E."/>
            <person name="Bellone R.R."/>
            <person name="Bloecker H."/>
            <person name="Distl O."/>
            <person name="Edgar R.C."/>
            <person name="Garber M."/>
            <person name="Leeb T."/>
            <person name="Mauceli E."/>
            <person name="MacLeod J.N."/>
            <person name="Penedo M.C.T."/>
            <person name="Raison J.M."/>
            <person name="Sharpe T."/>
            <person name="Vogel J."/>
            <person name="Andersson L."/>
            <person name="Antczak D.F."/>
            <person name="Biagi T."/>
            <person name="Binns M.M."/>
            <person name="Chowdhary B.P."/>
            <person name="Coleman S.J."/>
            <person name="Della Valle G."/>
            <person name="Fryc S."/>
            <person name="Guerin G."/>
            <person name="Hasegawa T."/>
            <person name="Hill E.W."/>
            <person name="Jurka J."/>
            <person name="Kiialainen A."/>
            <person name="Lindgren G."/>
            <person name="Liu J."/>
            <person name="Magnani E."/>
            <person name="Mickelson J.R."/>
            <person name="Murray J."/>
            <person name="Nergadze S.G."/>
            <person name="Onofrio R."/>
            <person name="Pedroni S."/>
            <person name="Piras M.F."/>
            <person name="Raudsepp T."/>
            <person name="Rocchi M."/>
            <person name="Roeed K.H."/>
            <person name="Ryder O.A."/>
            <person name="Searle S."/>
            <person name="Skow L."/>
            <person name="Swinburne J.E."/>
            <person name="Syvaenen A.C."/>
            <person name="Tozaki T."/>
            <person name="Valberg S.J."/>
            <person name="Vaudin M."/>
            <person name="White J.R."/>
            <person name="Zody M.C."/>
            <person name="Lander E.S."/>
            <person name="Lindblad-Toh K."/>
        </authorList>
    </citation>
    <scope>NUCLEOTIDE SEQUENCE [LARGE SCALE GENOMIC DNA]</scope>
    <source>
        <strain evidence="5 6">Thoroughbred</strain>
    </source>
</reference>
<keyword evidence="6" id="KW-1185">Reference proteome</keyword>
<organism evidence="5 6">
    <name type="scientific">Equus caballus</name>
    <name type="common">Horse</name>
    <dbReference type="NCBI Taxonomy" id="9796"/>
    <lineage>
        <taxon>Eukaryota</taxon>
        <taxon>Metazoa</taxon>
        <taxon>Chordata</taxon>
        <taxon>Craniata</taxon>
        <taxon>Vertebrata</taxon>
        <taxon>Euteleostomi</taxon>
        <taxon>Mammalia</taxon>
        <taxon>Eutheria</taxon>
        <taxon>Laurasiatheria</taxon>
        <taxon>Perissodactyla</taxon>
        <taxon>Equidae</taxon>
        <taxon>Equus</taxon>
    </lineage>
</organism>
<proteinExistence type="inferred from homology"/>
<dbReference type="Pfam" id="PF03153">
    <property type="entry name" value="TFIIA"/>
    <property type="match status" value="2"/>
</dbReference>
<name>A0A9L0SPI7_HORSE</name>